<proteinExistence type="predicted"/>
<dbReference type="InterPro" id="IPR007110">
    <property type="entry name" value="Ig-like_dom"/>
</dbReference>
<gene>
    <name evidence="3" type="ORF">AFUS01_LOCUS35413</name>
</gene>
<feature type="signal peptide" evidence="1">
    <location>
        <begin position="1"/>
        <end position="29"/>
    </location>
</feature>
<protein>
    <recommendedName>
        <fullName evidence="2">Ig-like domain-containing protein</fullName>
    </recommendedName>
</protein>
<feature type="non-terminal residue" evidence="3">
    <location>
        <position position="1"/>
    </location>
</feature>
<evidence type="ECO:0000256" key="1">
    <source>
        <dbReference type="SAM" id="SignalP"/>
    </source>
</evidence>
<evidence type="ECO:0000313" key="4">
    <source>
        <dbReference type="Proteomes" id="UP000708208"/>
    </source>
</evidence>
<dbReference type="EMBL" id="CAJVCH010535681">
    <property type="protein sequence ID" value="CAG7825295.1"/>
    <property type="molecule type" value="Genomic_DNA"/>
</dbReference>
<organism evidence="3 4">
    <name type="scientific">Allacma fusca</name>
    <dbReference type="NCBI Taxonomy" id="39272"/>
    <lineage>
        <taxon>Eukaryota</taxon>
        <taxon>Metazoa</taxon>
        <taxon>Ecdysozoa</taxon>
        <taxon>Arthropoda</taxon>
        <taxon>Hexapoda</taxon>
        <taxon>Collembola</taxon>
        <taxon>Symphypleona</taxon>
        <taxon>Sminthuridae</taxon>
        <taxon>Allacma</taxon>
    </lineage>
</organism>
<name>A0A8J2L582_9HEXA</name>
<dbReference type="Proteomes" id="UP000708208">
    <property type="component" value="Unassembled WGS sequence"/>
</dbReference>
<evidence type="ECO:0000259" key="2">
    <source>
        <dbReference type="PROSITE" id="PS50835"/>
    </source>
</evidence>
<accession>A0A8J2L582</accession>
<dbReference type="AlphaFoldDB" id="A0A8J2L582"/>
<feature type="domain" description="Ig-like" evidence="2">
    <location>
        <begin position="35"/>
        <end position="96"/>
    </location>
</feature>
<keyword evidence="1" id="KW-0732">Signal</keyword>
<dbReference type="PROSITE" id="PS50835">
    <property type="entry name" value="IG_LIKE"/>
    <property type="match status" value="1"/>
</dbReference>
<reference evidence="3" key="1">
    <citation type="submission" date="2021-06" db="EMBL/GenBank/DDBJ databases">
        <authorList>
            <person name="Hodson N. C."/>
            <person name="Mongue J. A."/>
            <person name="Jaron S. K."/>
        </authorList>
    </citation>
    <scope>NUCLEOTIDE SEQUENCE</scope>
</reference>
<evidence type="ECO:0000313" key="3">
    <source>
        <dbReference type="EMBL" id="CAG7825295.1"/>
    </source>
</evidence>
<comment type="caution">
    <text evidence="3">The sequence shown here is derived from an EMBL/GenBank/DDBJ whole genome shotgun (WGS) entry which is preliminary data.</text>
</comment>
<sequence length="96" mass="10533">MIGPQQVSSFHAVILVLVSVTPTSWVCEGFKVAAPEFADPLKNISVSTGSNIELFCNVRHLGANRIMWMRKEDNKQALLAINALVITNNPRITVSL</sequence>
<keyword evidence="4" id="KW-1185">Reference proteome</keyword>
<dbReference type="OrthoDB" id="10012075at2759"/>
<feature type="chain" id="PRO_5035320374" description="Ig-like domain-containing protein" evidence="1">
    <location>
        <begin position="30"/>
        <end position="96"/>
    </location>
</feature>